<dbReference type="EMBL" id="JAFFHA010000003">
    <property type="protein sequence ID" value="KAK4657894.1"/>
    <property type="molecule type" value="Genomic_DNA"/>
</dbReference>
<reference evidence="1 2" key="1">
    <citation type="journal article" date="2023" name="bioRxiv">
        <title>High-quality genome assemblies of four members of thePodospora anserinaspecies complex.</title>
        <authorList>
            <person name="Ament-Velasquez S.L."/>
            <person name="Vogan A.A."/>
            <person name="Wallerman O."/>
            <person name="Hartmann F."/>
            <person name="Gautier V."/>
            <person name="Silar P."/>
            <person name="Giraud T."/>
            <person name="Johannesson H."/>
        </authorList>
    </citation>
    <scope>NUCLEOTIDE SEQUENCE [LARGE SCALE GENOMIC DNA]</scope>
    <source>
        <strain evidence="1 2">CBS 415.72m</strain>
    </source>
</reference>
<comment type="caution">
    <text evidence="1">The sequence shown here is derived from an EMBL/GenBank/DDBJ whole genome shotgun (WGS) entry which is preliminary data.</text>
</comment>
<dbReference type="GeneID" id="87902814"/>
<dbReference type="Proteomes" id="UP001323405">
    <property type="component" value="Unassembled WGS sequence"/>
</dbReference>
<accession>A0ABR0GQN4</accession>
<name>A0ABR0GQN4_9PEZI</name>
<protein>
    <submittedName>
        <fullName evidence="1">Uncharacterized protein</fullName>
    </submittedName>
</protein>
<dbReference type="RefSeq" id="XP_062746867.1">
    <property type="nucleotide sequence ID" value="XM_062883257.1"/>
</dbReference>
<gene>
    <name evidence="1" type="ORF">QC762_0032720</name>
</gene>
<organism evidence="1 2">
    <name type="scientific">Podospora pseudocomata</name>
    <dbReference type="NCBI Taxonomy" id="2093779"/>
    <lineage>
        <taxon>Eukaryota</taxon>
        <taxon>Fungi</taxon>
        <taxon>Dikarya</taxon>
        <taxon>Ascomycota</taxon>
        <taxon>Pezizomycotina</taxon>
        <taxon>Sordariomycetes</taxon>
        <taxon>Sordariomycetidae</taxon>
        <taxon>Sordariales</taxon>
        <taxon>Podosporaceae</taxon>
        <taxon>Podospora</taxon>
    </lineage>
</organism>
<evidence type="ECO:0000313" key="1">
    <source>
        <dbReference type="EMBL" id="KAK4657894.1"/>
    </source>
</evidence>
<sequence length="76" mass="8495">MQGTQASRYRTVELHSTTHTPTVGGFVQPNHIDASCVSGRKSWYPDSVTDILAQADLKYIRLGPLFSNQIVKFSNR</sequence>
<keyword evidence="2" id="KW-1185">Reference proteome</keyword>
<evidence type="ECO:0000313" key="2">
    <source>
        <dbReference type="Proteomes" id="UP001323405"/>
    </source>
</evidence>
<proteinExistence type="predicted"/>